<feature type="non-terminal residue" evidence="1">
    <location>
        <position position="1"/>
    </location>
</feature>
<dbReference type="EMBL" id="UINC01181507">
    <property type="protein sequence ID" value="SVD91230.1"/>
    <property type="molecule type" value="Genomic_DNA"/>
</dbReference>
<name>A0A382Z7F8_9ZZZZ</name>
<dbReference type="AlphaFoldDB" id="A0A382Z7F8"/>
<dbReference type="Gene3D" id="3.40.50.1860">
    <property type="match status" value="1"/>
</dbReference>
<feature type="non-terminal residue" evidence="1">
    <location>
        <position position="49"/>
    </location>
</feature>
<organism evidence="1">
    <name type="scientific">marine metagenome</name>
    <dbReference type="NCBI Taxonomy" id="408172"/>
    <lineage>
        <taxon>unclassified sequences</taxon>
        <taxon>metagenomes</taxon>
        <taxon>ecological metagenomes</taxon>
    </lineage>
</organism>
<dbReference type="GO" id="GO:0016855">
    <property type="term" value="F:racemase and epimerase activity, acting on amino acids and derivatives"/>
    <property type="evidence" value="ECO:0007669"/>
    <property type="project" value="InterPro"/>
</dbReference>
<accession>A0A382Z7F8</accession>
<evidence type="ECO:0000313" key="1">
    <source>
        <dbReference type="EMBL" id="SVD91230.1"/>
    </source>
</evidence>
<reference evidence="1" key="1">
    <citation type="submission" date="2018-05" db="EMBL/GenBank/DDBJ databases">
        <authorList>
            <person name="Lanie J.A."/>
            <person name="Ng W.-L."/>
            <person name="Kazmierczak K.M."/>
            <person name="Andrzejewski T.M."/>
            <person name="Davidsen T.M."/>
            <person name="Wayne K.J."/>
            <person name="Tettelin H."/>
            <person name="Glass J.I."/>
            <person name="Rusch D."/>
            <person name="Podicherti R."/>
            <person name="Tsui H.-C.T."/>
            <person name="Winkler M.E."/>
        </authorList>
    </citation>
    <scope>NUCLEOTIDE SEQUENCE</scope>
</reference>
<sequence>VLTALEKMLPNESFLYFGDTAHVPYGNKSADTVVRYSRDIVEFLLMHNT</sequence>
<proteinExistence type="predicted"/>
<dbReference type="InterPro" id="IPR001920">
    <property type="entry name" value="Asp/Glu_race"/>
</dbReference>
<dbReference type="SUPFAM" id="SSF53681">
    <property type="entry name" value="Aspartate/glutamate racemase"/>
    <property type="match status" value="1"/>
</dbReference>
<gene>
    <name evidence="1" type="ORF">METZ01_LOCUS444084</name>
</gene>
<protein>
    <submittedName>
        <fullName evidence="1">Uncharacterized protein</fullName>
    </submittedName>
</protein>